<dbReference type="Pfam" id="PF13529">
    <property type="entry name" value="Peptidase_C39_2"/>
    <property type="match status" value="1"/>
</dbReference>
<dbReference type="RefSeq" id="WP_081183390.1">
    <property type="nucleotide sequence ID" value="NZ_MJEA01000004.1"/>
</dbReference>
<dbReference type="CDD" id="cd00118">
    <property type="entry name" value="LysM"/>
    <property type="match status" value="1"/>
</dbReference>
<dbReference type="Proteomes" id="UP000192477">
    <property type="component" value="Unassembled WGS sequence"/>
</dbReference>
<dbReference type="Gene3D" id="3.10.350.10">
    <property type="entry name" value="LysM domain"/>
    <property type="match status" value="1"/>
</dbReference>
<feature type="region of interest" description="Disordered" evidence="1">
    <location>
        <begin position="114"/>
        <end position="219"/>
    </location>
</feature>
<evidence type="ECO:0000259" key="2">
    <source>
        <dbReference type="PROSITE" id="PS51782"/>
    </source>
</evidence>
<dbReference type="PANTHER" id="PTHR37806">
    <property type="entry name" value="LMO0724 PROTEIN"/>
    <property type="match status" value="1"/>
</dbReference>
<dbReference type="PANTHER" id="PTHR37806:SF1">
    <property type="entry name" value="PEPTIDASE C39-LIKE DOMAIN-CONTAINING PROTEIN"/>
    <property type="match status" value="1"/>
</dbReference>
<feature type="compositionally biased region" description="Polar residues" evidence="1">
    <location>
        <begin position="195"/>
        <end position="204"/>
    </location>
</feature>
<dbReference type="Gene3D" id="3.90.70.10">
    <property type="entry name" value="Cysteine proteinases"/>
    <property type="match status" value="1"/>
</dbReference>
<dbReference type="InterPro" id="IPR036779">
    <property type="entry name" value="LysM_dom_sf"/>
</dbReference>
<dbReference type="STRING" id="112904.BH747_06210"/>
<dbReference type="AlphaFoldDB" id="A0A1V8YGR4"/>
<dbReference type="OrthoDB" id="1654093at2"/>
<accession>A0A1V8YGR4</accession>
<name>A0A1V8YGR4_9ENTE</name>
<comment type="caution">
    <text evidence="3">The sequence shown here is derived from an EMBL/GenBank/DDBJ whole genome shotgun (WGS) entry which is preliminary data.</text>
</comment>
<feature type="compositionally biased region" description="Low complexity" evidence="1">
    <location>
        <begin position="134"/>
        <end position="194"/>
    </location>
</feature>
<dbReference type="InterPro" id="IPR039564">
    <property type="entry name" value="Peptidase_C39-like"/>
</dbReference>
<dbReference type="InterPro" id="IPR018392">
    <property type="entry name" value="LysM"/>
</dbReference>
<dbReference type="SUPFAM" id="SSF54106">
    <property type="entry name" value="LysM domain"/>
    <property type="match status" value="1"/>
</dbReference>
<evidence type="ECO:0000313" key="3">
    <source>
        <dbReference type="EMBL" id="OQO70607.1"/>
    </source>
</evidence>
<dbReference type="PROSITE" id="PS51782">
    <property type="entry name" value="LYSM"/>
    <property type="match status" value="1"/>
</dbReference>
<reference evidence="3 4" key="1">
    <citation type="journal article" date="2017" name="BMC Microbiol.">
        <title>Comparative genomics of Enterococcus spp. isolated from bovine feces.</title>
        <authorList>
            <person name="Beukers A.G."/>
            <person name="Zaheer R."/>
            <person name="Goji N."/>
            <person name="Amoako K.K."/>
            <person name="Chaves A.V."/>
            <person name="Ward M.P."/>
            <person name="McAllister T.A."/>
        </authorList>
    </citation>
    <scope>NUCLEOTIDE SEQUENCE [LARGE SCALE GENOMIC DNA]</scope>
    <source>
        <strain evidence="3 4">F1129D 143</strain>
    </source>
</reference>
<organism evidence="3 4">
    <name type="scientific">Enterococcus villorum</name>
    <dbReference type="NCBI Taxonomy" id="112904"/>
    <lineage>
        <taxon>Bacteria</taxon>
        <taxon>Bacillati</taxon>
        <taxon>Bacillota</taxon>
        <taxon>Bacilli</taxon>
        <taxon>Lactobacillales</taxon>
        <taxon>Enterococcaceae</taxon>
        <taxon>Enterococcus</taxon>
    </lineage>
</organism>
<evidence type="ECO:0000313" key="4">
    <source>
        <dbReference type="Proteomes" id="UP000192477"/>
    </source>
</evidence>
<feature type="domain" description="LysM" evidence="2">
    <location>
        <begin position="52"/>
        <end position="96"/>
    </location>
</feature>
<evidence type="ECO:0000256" key="1">
    <source>
        <dbReference type="SAM" id="MobiDB-lite"/>
    </source>
</evidence>
<proteinExistence type="predicted"/>
<dbReference type="Pfam" id="PF01476">
    <property type="entry name" value="LysM"/>
    <property type="match status" value="1"/>
</dbReference>
<dbReference type="EMBL" id="MJEA01000004">
    <property type="protein sequence ID" value="OQO70607.1"/>
    <property type="molecule type" value="Genomic_DNA"/>
</dbReference>
<feature type="compositionally biased region" description="Low complexity" evidence="1">
    <location>
        <begin position="205"/>
        <end position="215"/>
    </location>
</feature>
<protein>
    <recommendedName>
        <fullName evidence="2">LysM domain-containing protein</fullName>
    </recommendedName>
</protein>
<dbReference type="SMART" id="SM00257">
    <property type="entry name" value="LysM"/>
    <property type="match status" value="1"/>
</dbReference>
<gene>
    <name evidence="3" type="ORF">BH747_06210</name>
</gene>
<sequence length="396" mass="42201">MKKVNIIGKTVMLVTVIAGITSVKTIPANATEQDGNWEPRTVEQIKADIQGNDYTIVWGDTLGAISGATNISVDKLQTWNSITDANVIYAGHTLTFEGNVATVKDESGDTISQTIITDEDKNDPTQPIGEDATETLSETNVTGTTETNNEASETTDSTVNAETQTTTDSTTADQNAETTTPENTVNTNENGTSTSDNSGSQATDNSQSGNSQQGSATPETEKVLGVPFISQGNTMLCEGTSLLEALTYKGVTNQDLMIFVNTMPISPDNNPYNGYSGEWRHNVSGTYQGMMADPVVQWASANGGNAVNITGAGAEGIKNEIRNGNPVVAWVTYQYATPEFRQMPWGNAVWNGHVVCVDGFKDGAYHVVDPVFGASWVNSTTFENSFKTTGMAVAVR</sequence>